<organism evidence="2 3">
    <name type="scientific">Paracoccidioides lutzii (strain ATCC MYA-826 / Pb01)</name>
    <name type="common">Paracoccidioides brasiliensis</name>
    <dbReference type="NCBI Taxonomy" id="502779"/>
    <lineage>
        <taxon>Eukaryota</taxon>
        <taxon>Fungi</taxon>
        <taxon>Dikarya</taxon>
        <taxon>Ascomycota</taxon>
        <taxon>Pezizomycotina</taxon>
        <taxon>Eurotiomycetes</taxon>
        <taxon>Eurotiomycetidae</taxon>
        <taxon>Onygenales</taxon>
        <taxon>Ajellomycetaceae</taxon>
        <taxon>Paracoccidioides</taxon>
    </lineage>
</organism>
<dbReference type="VEuPathDB" id="FungiDB:PAAG_11279"/>
<feature type="compositionally biased region" description="Low complexity" evidence="1">
    <location>
        <begin position="79"/>
        <end position="95"/>
    </location>
</feature>
<dbReference type="HOGENOM" id="CLU_2097555_0_0_1"/>
<evidence type="ECO:0000256" key="1">
    <source>
        <dbReference type="SAM" id="MobiDB-lite"/>
    </source>
</evidence>
<accession>A0A0A2VLZ9</accession>
<dbReference type="Proteomes" id="UP000002059">
    <property type="component" value="Partially assembled WGS sequence"/>
</dbReference>
<dbReference type="KEGG" id="pbl:PAAG_11279"/>
<sequence>MAIPRKASTEAQLVWILLWSTDVKEREVSRGLFPVIFARENGHESKRMVNGPRNAGALACRSARPSAKRNQHGTAGSSVQAHVQAQVQAPAPTQALERSEAMRRQHRHRRRSVARQ</sequence>
<reference evidence="2 3" key="1">
    <citation type="journal article" date="2011" name="PLoS Genet.">
        <title>Comparative genomic analysis of human fungal pathogens causing paracoccidioidomycosis.</title>
        <authorList>
            <person name="Desjardins C.A."/>
            <person name="Champion M.D."/>
            <person name="Holder J.W."/>
            <person name="Muszewska A."/>
            <person name="Goldberg J."/>
            <person name="Bailao A.M."/>
            <person name="Brigido M.M."/>
            <person name="Ferreira M.E."/>
            <person name="Garcia A.M."/>
            <person name="Grynberg M."/>
            <person name="Gujja S."/>
            <person name="Heiman D.I."/>
            <person name="Henn M.R."/>
            <person name="Kodira C.D."/>
            <person name="Leon-Narvaez H."/>
            <person name="Longo L.V."/>
            <person name="Ma L.J."/>
            <person name="Malavazi I."/>
            <person name="Matsuo A.L."/>
            <person name="Morais F.V."/>
            <person name="Pereira M."/>
            <person name="Rodriguez-Brito S."/>
            <person name="Sakthikumar S."/>
            <person name="Salem-Izacc S.M."/>
            <person name="Sykes S.M."/>
            <person name="Teixeira M.M."/>
            <person name="Vallejo M.C."/>
            <person name="Walter M.E."/>
            <person name="Yandava C."/>
            <person name="Young S."/>
            <person name="Zeng Q."/>
            <person name="Zucker J."/>
            <person name="Felipe M.S."/>
            <person name="Goldman G.H."/>
            <person name="Haas B.J."/>
            <person name="McEwen J.G."/>
            <person name="Nino-Vega G."/>
            <person name="Puccia R."/>
            <person name="San-Blas G."/>
            <person name="Soares C.M."/>
            <person name="Birren B.W."/>
            <person name="Cuomo C.A."/>
        </authorList>
    </citation>
    <scope>NUCLEOTIDE SEQUENCE [LARGE SCALE GENOMIC DNA]</scope>
    <source>
        <strain evidence="3">ATCC MYA-826 / Pb01</strain>
    </source>
</reference>
<evidence type="ECO:0000313" key="2">
    <source>
        <dbReference type="EMBL" id="KGQ01889.1"/>
    </source>
</evidence>
<proteinExistence type="predicted"/>
<feature type="compositionally biased region" description="Basic residues" evidence="1">
    <location>
        <begin position="104"/>
        <end position="116"/>
    </location>
</feature>
<dbReference type="EMBL" id="KN293994">
    <property type="protein sequence ID" value="KGQ01889.1"/>
    <property type="molecule type" value="Genomic_DNA"/>
</dbReference>
<name>A0A0A2VLZ9_PARBA</name>
<keyword evidence="3" id="KW-1185">Reference proteome</keyword>
<dbReference type="AlphaFoldDB" id="A0A0A2VLZ9"/>
<gene>
    <name evidence="2" type="ORF">PAAG_11279</name>
</gene>
<evidence type="ECO:0000313" key="3">
    <source>
        <dbReference type="Proteomes" id="UP000002059"/>
    </source>
</evidence>
<dbReference type="RefSeq" id="XP_015703375.1">
    <property type="nucleotide sequence ID" value="XM_015846953.1"/>
</dbReference>
<protein>
    <submittedName>
        <fullName evidence="2">Uncharacterized protein</fullName>
    </submittedName>
</protein>
<dbReference type="GeneID" id="26970338"/>
<feature type="region of interest" description="Disordered" evidence="1">
    <location>
        <begin position="62"/>
        <end position="116"/>
    </location>
</feature>